<gene>
    <name evidence="2" type="ORF">B7463_g4299</name>
</gene>
<name>A0A3E2HFX9_SCYLI</name>
<evidence type="ECO:0000313" key="2">
    <source>
        <dbReference type="EMBL" id="RFU32053.1"/>
    </source>
</evidence>
<feature type="non-terminal residue" evidence="2">
    <location>
        <position position="1"/>
    </location>
</feature>
<evidence type="ECO:0000256" key="1">
    <source>
        <dbReference type="SAM" id="MobiDB-lite"/>
    </source>
</evidence>
<sequence>MQQNKAMPSDWIDSNIQTIPAIPSQDANTQIPQTTDLPLPMDQTPLLEKECSSSSSSDSRRLQFSNYCPEVIDLICRENGDGSKFLRSRTRSVDMEELSASLNKLLTRRSNDGQLPDIPDALDISTNQDNASVVADSVPTPRVSLTAVTPPEPVDSAASHSPSRFPALKIRIGRRLVHMVRDAFRRERRSPSRRQSGLKSTEN</sequence>
<proteinExistence type="predicted"/>
<dbReference type="Proteomes" id="UP000258309">
    <property type="component" value="Unassembled WGS sequence"/>
</dbReference>
<evidence type="ECO:0000313" key="3">
    <source>
        <dbReference type="Proteomes" id="UP000258309"/>
    </source>
</evidence>
<organism evidence="2 3">
    <name type="scientific">Scytalidium lignicola</name>
    <name type="common">Hyphomycete</name>
    <dbReference type="NCBI Taxonomy" id="5539"/>
    <lineage>
        <taxon>Eukaryota</taxon>
        <taxon>Fungi</taxon>
        <taxon>Dikarya</taxon>
        <taxon>Ascomycota</taxon>
        <taxon>Pezizomycotina</taxon>
        <taxon>Leotiomycetes</taxon>
        <taxon>Leotiomycetes incertae sedis</taxon>
        <taxon>Scytalidium</taxon>
    </lineage>
</organism>
<comment type="caution">
    <text evidence="2">The sequence shown here is derived from an EMBL/GenBank/DDBJ whole genome shotgun (WGS) entry which is preliminary data.</text>
</comment>
<protein>
    <submittedName>
        <fullName evidence="2">Uncharacterized protein</fullName>
    </submittedName>
</protein>
<keyword evidence="3" id="KW-1185">Reference proteome</keyword>
<feature type="region of interest" description="Disordered" evidence="1">
    <location>
        <begin position="183"/>
        <end position="203"/>
    </location>
</feature>
<dbReference type="AlphaFoldDB" id="A0A3E2HFX9"/>
<feature type="non-terminal residue" evidence="2">
    <location>
        <position position="203"/>
    </location>
</feature>
<dbReference type="EMBL" id="NCSJ02000063">
    <property type="protein sequence ID" value="RFU32053.1"/>
    <property type="molecule type" value="Genomic_DNA"/>
</dbReference>
<reference evidence="2 3" key="1">
    <citation type="submission" date="2018-05" db="EMBL/GenBank/DDBJ databases">
        <title>Draft genome sequence of Scytalidium lignicola DSM 105466, a ubiquitous saprotrophic fungus.</title>
        <authorList>
            <person name="Buettner E."/>
            <person name="Gebauer A.M."/>
            <person name="Hofrichter M."/>
            <person name="Liers C."/>
            <person name="Kellner H."/>
        </authorList>
    </citation>
    <scope>NUCLEOTIDE SEQUENCE [LARGE SCALE GENOMIC DNA]</scope>
    <source>
        <strain evidence="2 3">DSM 105466</strain>
    </source>
</reference>
<accession>A0A3E2HFX9</accession>